<evidence type="ECO:0000313" key="1">
    <source>
        <dbReference type="EMBL" id="KUJ56347.1"/>
    </source>
</evidence>
<protein>
    <submittedName>
        <fullName evidence="1">Uncharacterized protein</fullName>
    </submittedName>
</protein>
<proteinExistence type="predicted"/>
<dbReference type="AlphaFoldDB" id="A0A101CHH2"/>
<dbReference type="Proteomes" id="UP000054388">
    <property type="component" value="Unassembled WGS sequence"/>
</dbReference>
<dbReference type="SUPFAM" id="SSF103647">
    <property type="entry name" value="TSP type-3 repeat"/>
    <property type="match status" value="1"/>
</dbReference>
<reference evidence="1 2" key="1">
    <citation type="submission" date="2015-10" db="EMBL/GenBank/DDBJ databases">
        <title>Genome sequence of Chryseobacterium greenlandense.</title>
        <authorList>
            <person name="Newman J."/>
            <person name="Fischer K."/>
            <person name="Miller J."/>
        </authorList>
    </citation>
    <scope>NUCLEOTIDE SEQUENCE [LARGE SCALE GENOMIC DNA]</scope>
    <source>
        <strain evidence="1 2">UMB34</strain>
    </source>
</reference>
<sequence>MLIDPTNNAGGFGNASTQYLEVTIPFAISKVEITLNATRKDGTAYTSTNSTPEIYVKGLCVLKDTDGDGIPDYLDLDSDNDGCADAIEGDENITAAQLVTASGTVTVGTGVLQQAIKTWEIQ</sequence>
<dbReference type="GO" id="GO:0005509">
    <property type="term" value="F:calcium ion binding"/>
    <property type="evidence" value="ECO:0007669"/>
    <property type="project" value="InterPro"/>
</dbReference>
<comment type="caution">
    <text evidence="1">The sequence shown here is derived from an EMBL/GenBank/DDBJ whole genome shotgun (WGS) entry which is preliminary data.</text>
</comment>
<dbReference type="Gene3D" id="4.10.1080.10">
    <property type="entry name" value="TSP type-3 repeat"/>
    <property type="match status" value="1"/>
</dbReference>
<dbReference type="EMBL" id="LMAI01000004">
    <property type="protein sequence ID" value="KUJ56347.1"/>
    <property type="molecule type" value="Genomic_DNA"/>
</dbReference>
<dbReference type="RefSeq" id="WP_059136337.1">
    <property type="nucleotide sequence ID" value="NZ_LMAI01000004.1"/>
</dbReference>
<accession>A0A101CHH2</accession>
<organism evidence="1 2">
    <name type="scientific">Chryseobacterium aquaticum subsp. greenlandense</name>
    <dbReference type="NCBI Taxonomy" id="345663"/>
    <lineage>
        <taxon>Bacteria</taxon>
        <taxon>Pseudomonadati</taxon>
        <taxon>Bacteroidota</taxon>
        <taxon>Flavobacteriia</taxon>
        <taxon>Flavobacteriales</taxon>
        <taxon>Weeksellaceae</taxon>
        <taxon>Chryseobacterium group</taxon>
        <taxon>Chryseobacterium</taxon>
    </lineage>
</organism>
<name>A0A101CHH2_9FLAO</name>
<evidence type="ECO:0000313" key="2">
    <source>
        <dbReference type="Proteomes" id="UP000054388"/>
    </source>
</evidence>
<dbReference type="InterPro" id="IPR028974">
    <property type="entry name" value="TSP_type-3_rpt"/>
</dbReference>
<gene>
    <name evidence="1" type="ORF">AR686_07225</name>
</gene>